<dbReference type="InterPro" id="IPR031157">
    <property type="entry name" value="G_TR_CS"/>
</dbReference>
<dbReference type="GO" id="GO:0003746">
    <property type="term" value="F:translation elongation factor activity"/>
    <property type="evidence" value="ECO:0007669"/>
    <property type="project" value="UniProtKB-UniRule"/>
</dbReference>
<dbReference type="CDD" id="cd03713">
    <property type="entry name" value="EFG_mtEFG_C"/>
    <property type="match status" value="1"/>
</dbReference>
<sequence length="690" mass="76117">MAREFSLKNTRNIGIMAHIDAGKTTTTERILFYTGRTHKIGEVHEGAATMDWMEQEQERGITITSAATTAQWKGHRVNIIDTPGHVDFTVEVERSLRVLDGAVGVFSAKEGVEPQSETVWRQADRYGVPRIAYVNKMDIIGADYLNVVKDMRDRLQANAVAIQLPIGAENDFVGIIDIIEMKAIQYKDDLGKDPVDIEIPADLKDTVDELRMELVEKVSELDEDLMMKYLEGEELTVDEIKAALRKGVCDVKIFPVICGSSYRNKGVQPMLDAVIDYLPSPLDVPAINGQLEDGTEEIRHSSDEEPFSALAFKIMTDPYVGKLTFFRVYSGVLQSGSYVLNATKGKRERIGRILQMHANSREEISVVYAGDIAAAVGLKDTGTGDTLCDEKNPVILESMNFPDPVIEIAVEPKTKADQDKMATALGKLTEEDPTLRASTNEETGQTILAGMGELHLDIIIDRMRREFKVETNVGQPQVAYRETFRQPARVEGKFVRQSGGRGQYGHVWVEFEPLEAGTGNQFESKIVGGSVPREYVGPALQGIEEQMKNGVLAGFPVVDVKATVVDGSYHDVDSNEMAFKIAGSMALKSAKDKCKPVLLEPIMKVEVTVPEEYMGDVMGMLNSRRGRIEGMDSRSGTQIIRAKVPLSEMFGYSTTLRSGTQGRGVFSMELSHYEEVPKSIAEAVSAKANG</sequence>
<comment type="function">
    <text evidence="7">Catalyzes the GTP-dependent ribosomal translocation step during translation elongation. During this step, the ribosome changes from the pre-translocational (PRE) to the post-translocational (POST) state as the newly formed A-site-bound peptidyl-tRNA and P-site-bound deacylated tRNA move to the P and E sites, respectively. Catalyzes the coordinated movement of the two tRNA molecules, the mRNA and conformational changes in the ribosome.</text>
</comment>
<dbReference type="FunFam" id="2.40.30.10:FF:000006">
    <property type="entry name" value="Elongation factor G"/>
    <property type="match status" value="1"/>
</dbReference>
<feature type="binding site" evidence="7">
    <location>
        <begin position="135"/>
        <end position="138"/>
    </location>
    <ligand>
        <name>GTP</name>
        <dbReference type="ChEBI" id="CHEBI:37565"/>
    </ligand>
</feature>
<dbReference type="CDD" id="cd04088">
    <property type="entry name" value="EFG_mtEFG_II"/>
    <property type="match status" value="1"/>
</dbReference>
<dbReference type="SUPFAM" id="SSF52540">
    <property type="entry name" value="P-loop containing nucleoside triphosphate hydrolases"/>
    <property type="match status" value="1"/>
</dbReference>
<feature type="binding site" evidence="7">
    <location>
        <begin position="81"/>
        <end position="85"/>
    </location>
    <ligand>
        <name>GTP</name>
        <dbReference type="ChEBI" id="CHEBI:37565"/>
    </ligand>
</feature>
<keyword evidence="3 7" id="KW-0547">Nucleotide-binding</keyword>
<dbReference type="RefSeq" id="WP_060536436.1">
    <property type="nucleotide sequence ID" value="NZ_CP013023.1"/>
</dbReference>
<dbReference type="InterPro" id="IPR004540">
    <property type="entry name" value="Transl_elong_EFG/EF2"/>
</dbReference>
<organism evidence="9 10">
    <name type="scientific">Paenibacillus bovis</name>
    <dbReference type="NCBI Taxonomy" id="1616788"/>
    <lineage>
        <taxon>Bacteria</taxon>
        <taxon>Bacillati</taxon>
        <taxon>Bacillota</taxon>
        <taxon>Bacilli</taxon>
        <taxon>Bacillales</taxon>
        <taxon>Paenibacillaceae</taxon>
        <taxon>Paenibacillus</taxon>
    </lineage>
</organism>
<evidence type="ECO:0000256" key="4">
    <source>
        <dbReference type="ARBA" id="ARBA00022768"/>
    </source>
</evidence>
<dbReference type="HAMAP" id="MF_00054_B">
    <property type="entry name" value="EF_G_EF_2_B"/>
    <property type="match status" value="1"/>
</dbReference>
<evidence type="ECO:0000256" key="5">
    <source>
        <dbReference type="ARBA" id="ARBA00022917"/>
    </source>
</evidence>
<dbReference type="InterPro" id="IPR000640">
    <property type="entry name" value="EFG_V-like"/>
</dbReference>
<dbReference type="CDD" id="cd16262">
    <property type="entry name" value="EFG_III"/>
    <property type="match status" value="1"/>
</dbReference>
<dbReference type="OrthoDB" id="9801591at2"/>
<reference evidence="10" key="1">
    <citation type="submission" date="2015-10" db="EMBL/GenBank/DDBJ databases">
        <title>Genome of Paenibacillus bovis sp. nov.</title>
        <authorList>
            <person name="Wu Z."/>
            <person name="Gao C."/>
            <person name="Liu Z."/>
            <person name="Zheng H."/>
        </authorList>
    </citation>
    <scope>NUCLEOTIDE SEQUENCE [LARGE SCALE GENOMIC DNA]</scope>
    <source>
        <strain evidence="10">BD3526</strain>
    </source>
</reference>
<protein>
    <recommendedName>
        <fullName evidence="2 7">Elongation factor G</fullName>
        <shortName evidence="7">EF-G</shortName>
    </recommendedName>
</protein>
<feature type="binding site" evidence="7">
    <location>
        <begin position="17"/>
        <end position="24"/>
    </location>
    <ligand>
        <name>GTP</name>
        <dbReference type="ChEBI" id="CHEBI:37565"/>
    </ligand>
</feature>
<reference evidence="9 10" key="2">
    <citation type="journal article" date="2016" name="Int. J. Syst. Evol. Microbiol.">
        <title>Paenibacillus bovis sp. nov., isolated from raw yak (Bos grunniens) milk.</title>
        <authorList>
            <person name="Gao C."/>
            <person name="Han J."/>
            <person name="Liu Z."/>
            <person name="Xu X."/>
            <person name="Hang F."/>
            <person name="Wu Z."/>
        </authorList>
    </citation>
    <scope>NUCLEOTIDE SEQUENCE [LARGE SCALE GENOMIC DNA]</scope>
    <source>
        <strain evidence="9 10">BD3526</strain>
    </source>
</reference>
<dbReference type="SUPFAM" id="SSF50447">
    <property type="entry name" value="Translation proteins"/>
    <property type="match status" value="1"/>
</dbReference>
<evidence type="ECO:0000256" key="1">
    <source>
        <dbReference type="ARBA" id="ARBA00005870"/>
    </source>
</evidence>
<dbReference type="SMART" id="SM00889">
    <property type="entry name" value="EFG_IV"/>
    <property type="match status" value="1"/>
</dbReference>
<dbReference type="Pfam" id="PF03144">
    <property type="entry name" value="GTP_EFTU_D2"/>
    <property type="match status" value="1"/>
</dbReference>
<dbReference type="FunFam" id="3.40.50.300:FF:000029">
    <property type="entry name" value="Elongation factor G"/>
    <property type="match status" value="1"/>
</dbReference>
<dbReference type="FunFam" id="3.30.70.870:FF:000001">
    <property type="entry name" value="Elongation factor G"/>
    <property type="match status" value="1"/>
</dbReference>
<keyword evidence="7" id="KW-0963">Cytoplasm</keyword>
<dbReference type="STRING" id="1616788.AR543_21965"/>
<name>A0A172ZLC8_9BACL</name>
<dbReference type="CDD" id="cd01434">
    <property type="entry name" value="EFG_mtEFG1_IV"/>
    <property type="match status" value="1"/>
</dbReference>
<dbReference type="InterPro" id="IPR027417">
    <property type="entry name" value="P-loop_NTPase"/>
</dbReference>
<dbReference type="FunFam" id="3.30.230.10:FF:000003">
    <property type="entry name" value="Elongation factor G"/>
    <property type="match status" value="1"/>
</dbReference>
<dbReference type="EMBL" id="CP013023">
    <property type="protein sequence ID" value="ANF98388.1"/>
    <property type="molecule type" value="Genomic_DNA"/>
</dbReference>
<dbReference type="InterPro" id="IPR000795">
    <property type="entry name" value="T_Tr_GTP-bd_dom"/>
</dbReference>
<comment type="subcellular location">
    <subcellularLocation>
        <location evidence="7">Cytoplasm</location>
    </subcellularLocation>
</comment>
<dbReference type="Pfam" id="PF14492">
    <property type="entry name" value="EFG_III"/>
    <property type="match status" value="1"/>
</dbReference>
<dbReference type="InterPro" id="IPR009022">
    <property type="entry name" value="EFG_III"/>
</dbReference>
<dbReference type="InterPro" id="IPR041095">
    <property type="entry name" value="EFG_II"/>
</dbReference>
<dbReference type="SUPFAM" id="SSF54211">
    <property type="entry name" value="Ribosomal protein S5 domain 2-like"/>
    <property type="match status" value="1"/>
</dbReference>
<dbReference type="InterPro" id="IPR005517">
    <property type="entry name" value="Transl_elong_EFG/EF2_IV"/>
</dbReference>
<dbReference type="InterPro" id="IPR020568">
    <property type="entry name" value="Ribosomal_Su5_D2-typ_SF"/>
</dbReference>
<dbReference type="PROSITE" id="PS51722">
    <property type="entry name" value="G_TR_2"/>
    <property type="match status" value="1"/>
</dbReference>
<keyword evidence="5 7" id="KW-0648">Protein biosynthesis</keyword>
<dbReference type="PROSITE" id="PS00301">
    <property type="entry name" value="G_TR_1"/>
    <property type="match status" value="1"/>
</dbReference>
<evidence type="ECO:0000259" key="8">
    <source>
        <dbReference type="PROSITE" id="PS51722"/>
    </source>
</evidence>
<dbReference type="InterPro" id="IPR047872">
    <property type="entry name" value="EFG_IV"/>
</dbReference>
<dbReference type="NCBIfam" id="NF009381">
    <property type="entry name" value="PRK12740.1-5"/>
    <property type="match status" value="1"/>
</dbReference>
<dbReference type="InterPro" id="IPR005225">
    <property type="entry name" value="Small_GTP-bd"/>
</dbReference>
<dbReference type="InterPro" id="IPR035649">
    <property type="entry name" value="EFG_V"/>
</dbReference>
<dbReference type="NCBIfam" id="TIGR00231">
    <property type="entry name" value="small_GTP"/>
    <property type="match status" value="1"/>
</dbReference>
<keyword evidence="10" id="KW-1185">Reference proteome</keyword>
<dbReference type="InterPro" id="IPR004161">
    <property type="entry name" value="EFTu-like_2"/>
</dbReference>
<evidence type="ECO:0000256" key="6">
    <source>
        <dbReference type="ARBA" id="ARBA00023134"/>
    </source>
</evidence>
<feature type="domain" description="Tr-type G" evidence="8">
    <location>
        <begin position="8"/>
        <end position="282"/>
    </location>
</feature>
<dbReference type="PANTHER" id="PTHR43261">
    <property type="entry name" value="TRANSLATION ELONGATION FACTOR G-RELATED"/>
    <property type="match status" value="1"/>
</dbReference>
<dbReference type="GO" id="GO:0005737">
    <property type="term" value="C:cytoplasm"/>
    <property type="evidence" value="ECO:0007669"/>
    <property type="project" value="UniProtKB-SubCell"/>
</dbReference>
<dbReference type="Gene3D" id="3.40.50.300">
    <property type="entry name" value="P-loop containing nucleotide triphosphate hydrolases"/>
    <property type="match status" value="1"/>
</dbReference>
<dbReference type="Gene3D" id="2.40.30.10">
    <property type="entry name" value="Translation factors"/>
    <property type="match status" value="1"/>
</dbReference>
<dbReference type="SUPFAM" id="SSF54980">
    <property type="entry name" value="EF-G C-terminal domain-like"/>
    <property type="match status" value="2"/>
</dbReference>
<dbReference type="GO" id="GO:0003924">
    <property type="term" value="F:GTPase activity"/>
    <property type="evidence" value="ECO:0007669"/>
    <property type="project" value="InterPro"/>
</dbReference>
<dbReference type="GO" id="GO:0005525">
    <property type="term" value="F:GTP binding"/>
    <property type="evidence" value="ECO:0007669"/>
    <property type="project" value="UniProtKB-UniRule"/>
</dbReference>
<proteinExistence type="inferred from homology"/>
<evidence type="ECO:0000256" key="2">
    <source>
        <dbReference type="ARBA" id="ARBA00017872"/>
    </source>
</evidence>
<dbReference type="Gene3D" id="3.30.70.870">
    <property type="entry name" value="Elongation Factor G (Translational Gtpase), domain 3"/>
    <property type="match status" value="1"/>
</dbReference>
<dbReference type="KEGG" id="pbv:AR543_21965"/>
<dbReference type="CDD" id="cd01886">
    <property type="entry name" value="EF-G"/>
    <property type="match status" value="1"/>
</dbReference>
<gene>
    <name evidence="7" type="primary">fusA</name>
    <name evidence="9" type="ORF">AR543_21965</name>
</gene>
<dbReference type="InterPro" id="IPR009000">
    <property type="entry name" value="Transl_B-barrel_sf"/>
</dbReference>
<dbReference type="Gene3D" id="3.30.230.10">
    <property type="match status" value="1"/>
</dbReference>
<dbReference type="PANTHER" id="PTHR43261:SF1">
    <property type="entry name" value="RIBOSOME-RELEASING FACTOR 2, MITOCHONDRIAL"/>
    <property type="match status" value="1"/>
</dbReference>
<keyword evidence="6 7" id="KW-0342">GTP-binding</keyword>
<dbReference type="Gene3D" id="3.30.70.240">
    <property type="match status" value="1"/>
</dbReference>
<dbReference type="NCBIfam" id="TIGR00484">
    <property type="entry name" value="EF-G"/>
    <property type="match status" value="1"/>
</dbReference>
<dbReference type="Pfam" id="PF00679">
    <property type="entry name" value="EFG_C"/>
    <property type="match status" value="1"/>
</dbReference>
<evidence type="ECO:0000313" key="10">
    <source>
        <dbReference type="Proteomes" id="UP000078148"/>
    </source>
</evidence>
<dbReference type="GO" id="GO:0032790">
    <property type="term" value="P:ribosome disassembly"/>
    <property type="evidence" value="ECO:0007669"/>
    <property type="project" value="TreeGrafter"/>
</dbReference>
<dbReference type="SMART" id="SM00838">
    <property type="entry name" value="EFG_C"/>
    <property type="match status" value="1"/>
</dbReference>
<dbReference type="PRINTS" id="PR00315">
    <property type="entry name" value="ELONGATNFCT"/>
</dbReference>
<dbReference type="InterPro" id="IPR014721">
    <property type="entry name" value="Ribsml_uS5_D2-typ_fold_subgr"/>
</dbReference>
<comment type="similarity">
    <text evidence="1 7">Belongs to the TRAFAC class translation factor GTPase superfamily. Classic translation factor GTPase family. EF-G/EF-2 subfamily.</text>
</comment>
<keyword evidence="4 7" id="KW-0251">Elongation factor</keyword>
<dbReference type="Proteomes" id="UP000078148">
    <property type="component" value="Chromosome"/>
</dbReference>
<dbReference type="Pfam" id="PF03764">
    <property type="entry name" value="EFG_IV"/>
    <property type="match status" value="1"/>
</dbReference>
<dbReference type="NCBIfam" id="NF009379">
    <property type="entry name" value="PRK12740.1-3"/>
    <property type="match status" value="1"/>
</dbReference>
<evidence type="ECO:0000256" key="7">
    <source>
        <dbReference type="HAMAP-Rule" id="MF_00054"/>
    </source>
</evidence>
<evidence type="ECO:0000313" key="9">
    <source>
        <dbReference type="EMBL" id="ANF98388.1"/>
    </source>
</evidence>
<dbReference type="InterPro" id="IPR035647">
    <property type="entry name" value="EFG_III/V"/>
</dbReference>
<dbReference type="FunFam" id="3.30.70.240:FF:000001">
    <property type="entry name" value="Elongation factor G"/>
    <property type="match status" value="1"/>
</dbReference>
<evidence type="ECO:0000256" key="3">
    <source>
        <dbReference type="ARBA" id="ARBA00022741"/>
    </source>
</evidence>
<dbReference type="AlphaFoldDB" id="A0A172ZLC8"/>
<accession>A0A172ZLC8</accession>
<dbReference type="Pfam" id="PF00009">
    <property type="entry name" value="GTP_EFTU"/>
    <property type="match status" value="1"/>
</dbReference>